<keyword evidence="1" id="KW-0479">Metal-binding</keyword>
<dbReference type="InterPro" id="IPR036236">
    <property type="entry name" value="Znf_C2H2_sf"/>
</dbReference>
<evidence type="ECO:0000256" key="1">
    <source>
        <dbReference type="PROSITE-ProRule" id="PRU00042"/>
    </source>
</evidence>
<dbReference type="SUPFAM" id="SSF57667">
    <property type="entry name" value="beta-beta-alpha zinc fingers"/>
    <property type="match status" value="1"/>
</dbReference>
<dbReference type="Pfam" id="PF13912">
    <property type="entry name" value="zf-C2H2_6"/>
    <property type="match status" value="1"/>
</dbReference>
<dbReference type="PROSITE" id="PS50157">
    <property type="entry name" value="ZINC_FINGER_C2H2_2"/>
    <property type="match status" value="1"/>
</dbReference>
<organism evidence="4 5">
    <name type="scientific">Cucurbita maxima</name>
    <name type="common">Pumpkin</name>
    <name type="synonym">Winter squash</name>
    <dbReference type="NCBI Taxonomy" id="3661"/>
    <lineage>
        <taxon>Eukaryota</taxon>
        <taxon>Viridiplantae</taxon>
        <taxon>Streptophyta</taxon>
        <taxon>Embryophyta</taxon>
        <taxon>Tracheophyta</taxon>
        <taxon>Spermatophyta</taxon>
        <taxon>Magnoliopsida</taxon>
        <taxon>eudicotyledons</taxon>
        <taxon>Gunneridae</taxon>
        <taxon>Pentapetalae</taxon>
        <taxon>rosids</taxon>
        <taxon>fabids</taxon>
        <taxon>Cucurbitales</taxon>
        <taxon>Cucurbitaceae</taxon>
        <taxon>Cucurbiteae</taxon>
        <taxon>Cucurbita</taxon>
    </lineage>
</organism>
<dbReference type="AlphaFoldDB" id="A0A6J1J6W8"/>
<dbReference type="GO" id="GO:0008270">
    <property type="term" value="F:zinc ion binding"/>
    <property type="evidence" value="ECO:0007669"/>
    <property type="project" value="UniProtKB-KW"/>
</dbReference>
<dbReference type="PANTHER" id="PTHR47591">
    <property type="entry name" value="ZINC FINGER PROTEIN ZAT2-RELATED"/>
    <property type="match status" value="1"/>
</dbReference>
<evidence type="ECO:0000313" key="4">
    <source>
        <dbReference type="Proteomes" id="UP000504608"/>
    </source>
</evidence>
<feature type="domain" description="C2H2-type" evidence="3">
    <location>
        <begin position="94"/>
        <end position="121"/>
    </location>
</feature>
<dbReference type="PROSITE" id="PS00028">
    <property type="entry name" value="ZINC_FINGER_C2H2_1"/>
    <property type="match status" value="1"/>
</dbReference>
<gene>
    <name evidence="5" type="primary">LOC111484009</name>
</gene>
<proteinExistence type="predicted"/>
<evidence type="ECO:0000259" key="3">
    <source>
        <dbReference type="PROSITE" id="PS50157"/>
    </source>
</evidence>
<dbReference type="OrthoDB" id="6077919at2759"/>
<dbReference type="InterPro" id="IPR013087">
    <property type="entry name" value="Znf_C2H2_type"/>
</dbReference>
<evidence type="ECO:0000313" key="5">
    <source>
        <dbReference type="RefSeq" id="XP_022986192.1"/>
    </source>
</evidence>
<keyword evidence="1" id="KW-0863">Zinc-finger</keyword>
<dbReference type="PANTHER" id="PTHR47591:SF1">
    <property type="entry name" value="ZINC FINGER PROTEIN ZAT2-RELATED"/>
    <property type="match status" value="1"/>
</dbReference>
<reference evidence="5" key="1">
    <citation type="submission" date="2025-08" db="UniProtKB">
        <authorList>
            <consortium name="RefSeq"/>
        </authorList>
    </citation>
    <scope>IDENTIFICATION</scope>
    <source>
        <tissue evidence="5">Young leaves</tissue>
    </source>
</reference>
<dbReference type="KEGG" id="cmax:111484009"/>
<dbReference type="Proteomes" id="UP000504608">
    <property type="component" value="Unplaced"/>
</dbReference>
<protein>
    <submittedName>
        <fullName evidence="5">Zinc finger protein ZAT3-like</fullName>
    </submittedName>
</protein>
<evidence type="ECO:0000256" key="2">
    <source>
        <dbReference type="SAM" id="MobiDB-lite"/>
    </source>
</evidence>
<sequence length="237" mass="26178">MEEEPTKTTPSPSFYSFTSNSLPIMDSPSRSLFPFNVFPPPSPSHSSLPAPNSRRKRTKFIKPTAAAAVPLHSPSTPKSKHAKKPDPTAPKITRPCTECGKTFWSWKALFGHMRCHPERQWRGINPPPNFRRSTATDEDHEIAACLIMLANGPNAIDPTEAVTETDDDCRENQESTAAAAAALVFGQRGSRKNVKEEEDDDDHGYLDLNLPPPMEDIEEHSSSYCSGIVLDLRLGPN</sequence>
<accession>A0A6J1J6W8</accession>
<dbReference type="RefSeq" id="XP_022986192.1">
    <property type="nucleotide sequence ID" value="XM_023130424.1"/>
</dbReference>
<feature type="region of interest" description="Disordered" evidence="2">
    <location>
        <begin position="33"/>
        <end position="91"/>
    </location>
</feature>
<keyword evidence="4" id="KW-1185">Reference proteome</keyword>
<keyword evidence="1" id="KW-0862">Zinc</keyword>
<dbReference type="GeneID" id="111484009"/>
<name>A0A6J1J6W8_CUCMA</name>